<dbReference type="InParanoid" id="A0A7C8IL18"/>
<dbReference type="OrthoDB" id="506431at2759"/>
<evidence type="ECO:0000313" key="2">
    <source>
        <dbReference type="EMBL" id="KAF2966309.1"/>
    </source>
</evidence>
<dbReference type="CDD" id="cd03443">
    <property type="entry name" value="PaaI_thioesterase"/>
    <property type="match status" value="1"/>
</dbReference>
<dbReference type="EMBL" id="WUBL01000092">
    <property type="protein sequence ID" value="KAF2966309.1"/>
    <property type="molecule type" value="Genomic_DNA"/>
</dbReference>
<dbReference type="SUPFAM" id="SSF54637">
    <property type="entry name" value="Thioesterase/thiol ester dehydrase-isomerase"/>
    <property type="match status" value="1"/>
</dbReference>
<dbReference type="Pfam" id="PF03061">
    <property type="entry name" value="4HBT"/>
    <property type="match status" value="1"/>
</dbReference>
<dbReference type="InterPro" id="IPR006683">
    <property type="entry name" value="Thioestr_dom"/>
</dbReference>
<dbReference type="Gene3D" id="3.10.129.10">
    <property type="entry name" value="Hotdog Thioesterase"/>
    <property type="match status" value="1"/>
</dbReference>
<dbReference type="PANTHER" id="PTHR47260:SF6">
    <property type="entry name" value="THIOESTERASE DOMAIN-CONTAINING PROTEIN"/>
    <property type="match status" value="1"/>
</dbReference>
<dbReference type="AlphaFoldDB" id="A0A7C8IL18"/>
<sequence length="210" mass="22930">MADATKTTHLKDVPWCAALINAPNTVTFVPPSHATKDGVESSSQDQLFARQLRNNEGIPHCLGFYPDPKDLPDGAASKLPFLLSSSSIIFDLRPGVNGYNGTVHGGLITALMDESMGAYLVMNDKLHRQKKADGLLPPTSKGFEDVGFVTARMDTRLIKPIRTPQIVVVTSHFVEANGRKAYFRVVVKGEKGQEYATCDGTWISFPRGKL</sequence>
<dbReference type="PANTHER" id="PTHR47260">
    <property type="entry name" value="UPF0644 PROTEIN PB2B4.06"/>
    <property type="match status" value="1"/>
</dbReference>
<evidence type="ECO:0000313" key="3">
    <source>
        <dbReference type="Proteomes" id="UP000481858"/>
    </source>
</evidence>
<proteinExistence type="predicted"/>
<dbReference type="InterPro" id="IPR052061">
    <property type="entry name" value="PTE-AB_protein"/>
</dbReference>
<name>A0A7C8IL18_9PEZI</name>
<protein>
    <recommendedName>
        <fullName evidence="1">Thioesterase domain-containing protein</fullName>
    </recommendedName>
</protein>
<organism evidence="2 3">
    <name type="scientific">Xylaria multiplex</name>
    <dbReference type="NCBI Taxonomy" id="323545"/>
    <lineage>
        <taxon>Eukaryota</taxon>
        <taxon>Fungi</taxon>
        <taxon>Dikarya</taxon>
        <taxon>Ascomycota</taxon>
        <taxon>Pezizomycotina</taxon>
        <taxon>Sordariomycetes</taxon>
        <taxon>Xylariomycetidae</taxon>
        <taxon>Xylariales</taxon>
        <taxon>Xylariaceae</taxon>
        <taxon>Xylaria</taxon>
    </lineage>
</organism>
<keyword evidence="3" id="KW-1185">Reference proteome</keyword>
<dbReference type="InterPro" id="IPR029069">
    <property type="entry name" value="HotDog_dom_sf"/>
</dbReference>
<gene>
    <name evidence="2" type="ORF">GQX73_g7280</name>
</gene>
<reference evidence="2 3" key="1">
    <citation type="submission" date="2019-12" db="EMBL/GenBank/DDBJ databases">
        <title>Draft genome sequence of the ascomycete Xylaria multiplex DSM 110363.</title>
        <authorList>
            <person name="Buettner E."/>
            <person name="Kellner H."/>
        </authorList>
    </citation>
    <scope>NUCLEOTIDE SEQUENCE [LARGE SCALE GENOMIC DNA]</scope>
    <source>
        <strain evidence="2 3">DSM 110363</strain>
    </source>
</reference>
<dbReference type="Proteomes" id="UP000481858">
    <property type="component" value="Unassembled WGS sequence"/>
</dbReference>
<dbReference type="FunCoup" id="A0A7C8IL18">
    <property type="interactions" value="61"/>
</dbReference>
<evidence type="ECO:0000259" key="1">
    <source>
        <dbReference type="Pfam" id="PF03061"/>
    </source>
</evidence>
<accession>A0A7C8IL18</accession>
<feature type="domain" description="Thioesterase" evidence="1">
    <location>
        <begin position="100"/>
        <end position="194"/>
    </location>
</feature>
<comment type="caution">
    <text evidence="2">The sequence shown here is derived from an EMBL/GenBank/DDBJ whole genome shotgun (WGS) entry which is preliminary data.</text>
</comment>